<dbReference type="Proteomes" id="UP000620147">
    <property type="component" value="Unassembled WGS sequence"/>
</dbReference>
<accession>A0ABQ1DWA5</accession>
<evidence type="ECO:0000313" key="2">
    <source>
        <dbReference type="EMBL" id="GFO87011.1"/>
    </source>
</evidence>
<dbReference type="EMBL" id="BLYJ01000002">
    <property type="protein sequence ID" value="GFO87011.1"/>
    <property type="molecule type" value="Genomic_DNA"/>
</dbReference>
<protein>
    <recommendedName>
        <fullName evidence="1">Transposase IS30-like HTH domain-containing protein</fullName>
    </recommendedName>
</protein>
<evidence type="ECO:0000259" key="1">
    <source>
        <dbReference type="Pfam" id="PF13936"/>
    </source>
</evidence>
<proteinExistence type="predicted"/>
<dbReference type="Pfam" id="PF13936">
    <property type="entry name" value="HTH_38"/>
    <property type="match status" value="1"/>
</dbReference>
<sequence>MVRQYRYIDFQDRKEISTRYLNGDRVADIADGLGMATATVYRELKRGETGGLDRNQRRAYNPVLAQQRVQENFKRRGKTAVNS</sequence>
<dbReference type="RefSeq" id="WP_117490865.1">
    <property type="nucleotide sequence ID" value="NZ_BLYJ01000002.1"/>
</dbReference>
<evidence type="ECO:0000313" key="3">
    <source>
        <dbReference type="Proteomes" id="UP000620147"/>
    </source>
</evidence>
<reference evidence="2 3" key="1">
    <citation type="submission" date="2020-06" db="EMBL/GenBank/DDBJ databases">
        <title>Characterization of fructooligosaccharide metabolism and fructooligosaccharide-degrading enzymes in human commensal butyrate producers.</title>
        <authorList>
            <person name="Tanno H."/>
            <person name="Fujii T."/>
            <person name="Hirano K."/>
            <person name="Maeno S."/>
            <person name="Tonozuka T."/>
            <person name="Sakamoto M."/>
            <person name="Ohkuma M."/>
            <person name="Tochio T."/>
            <person name="Endo A."/>
        </authorList>
    </citation>
    <scope>NUCLEOTIDE SEQUENCE [LARGE SCALE GENOMIC DNA]</scope>
    <source>
        <strain evidence="2 3">JCM 31056</strain>
    </source>
</reference>
<name>A0ABQ1DWA5_9FIRM</name>
<dbReference type="InterPro" id="IPR025246">
    <property type="entry name" value="IS30-like_HTH"/>
</dbReference>
<organism evidence="2 3">
    <name type="scientific">Butyricicoccus faecihominis</name>
    <dbReference type="NCBI Taxonomy" id="1712515"/>
    <lineage>
        <taxon>Bacteria</taxon>
        <taxon>Bacillati</taxon>
        <taxon>Bacillota</taxon>
        <taxon>Clostridia</taxon>
        <taxon>Eubacteriales</taxon>
        <taxon>Butyricicoccaceae</taxon>
        <taxon>Butyricicoccus</taxon>
    </lineage>
</organism>
<comment type="caution">
    <text evidence="2">The sequence shown here is derived from an EMBL/GenBank/DDBJ whole genome shotgun (WGS) entry which is preliminary data.</text>
</comment>
<gene>
    <name evidence="2" type="ORF">BUFA31_01750</name>
</gene>
<feature type="domain" description="Transposase IS30-like HTH" evidence="1">
    <location>
        <begin position="5"/>
        <end position="47"/>
    </location>
</feature>
<keyword evidence="3" id="KW-1185">Reference proteome</keyword>